<name>A0AAV2BBX1_9ARAC</name>
<accession>A0AAV2BBX1</accession>
<evidence type="ECO:0000313" key="1">
    <source>
        <dbReference type="EMBL" id="CAL1293696.1"/>
    </source>
</evidence>
<proteinExistence type="predicted"/>
<comment type="caution">
    <text evidence="1">The sequence shown here is derived from an EMBL/GenBank/DDBJ whole genome shotgun (WGS) entry which is preliminary data.</text>
</comment>
<sequence length="60" mass="7037">MTPYDVTTHREEYTAARIKRLSSGHRIIVHVFDFYPLCELVSCYTSSDIELISELLCFYC</sequence>
<keyword evidence="2" id="KW-1185">Reference proteome</keyword>
<dbReference type="Proteomes" id="UP001497382">
    <property type="component" value="Unassembled WGS sequence"/>
</dbReference>
<evidence type="ECO:0000313" key="2">
    <source>
        <dbReference type="Proteomes" id="UP001497382"/>
    </source>
</evidence>
<dbReference type="AlphaFoldDB" id="A0AAV2BBX1"/>
<protein>
    <submittedName>
        <fullName evidence="1">Uncharacterized protein</fullName>
    </submittedName>
</protein>
<dbReference type="EMBL" id="CAXIEN010000332">
    <property type="protein sequence ID" value="CAL1293696.1"/>
    <property type="molecule type" value="Genomic_DNA"/>
</dbReference>
<organism evidence="1 2">
    <name type="scientific">Larinioides sclopetarius</name>
    <dbReference type="NCBI Taxonomy" id="280406"/>
    <lineage>
        <taxon>Eukaryota</taxon>
        <taxon>Metazoa</taxon>
        <taxon>Ecdysozoa</taxon>
        <taxon>Arthropoda</taxon>
        <taxon>Chelicerata</taxon>
        <taxon>Arachnida</taxon>
        <taxon>Araneae</taxon>
        <taxon>Araneomorphae</taxon>
        <taxon>Entelegynae</taxon>
        <taxon>Araneoidea</taxon>
        <taxon>Araneidae</taxon>
        <taxon>Larinioides</taxon>
    </lineage>
</organism>
<reference evidence="1 2" key="1">
    <citation type="submission" date="2024-04" db="EMBL/GenBank/DDBJ databases">
        <authorList>
            <person name="Rising A."/>
            <person name="Reimegard J."/>
            <person name="Sonavane S."/>
            <person name="Akerstrom W."/>
            <person name="Nylinder S."/>
            <person name="Hedman E."/>
            <person name="Kallberg Y."/>
        </authorList>
    </citation>
    <scope>NUCLEOTIDE SEQUENCE [LARGE SCALE GENOMIC DNA]</scope>
</reference>
<gene>
    <name evidence="1" type="ORF">LARSCL_LOCUS18348</name>
</gene>